<name>A0A3B3UV89_9TELE</name>
<dbReference type="Proteomes" id="UP000261500">
    <property type="component" value="Unplaced"/>
</dbReference>
<keyword evidence="3" id="KW-1185">Reference proteome</keyword>
<keyword evidence="1" id="KW-0732">Signal</keyword>
<reference evidence="2" key="2">
    <citation type="submission" date="2025-09" db="UniProtKB">
        <authorList>
            <consortium name="Ensembl"/>
        </authorList>
    </citation>
    <scope>IDENTIFICATION</scope>
</reference>
<organism evidence="2 3">
    <name type="scientific">Poecilia latipinna</name>
    <name type="common">sailfin molly</name>
    <dbReference type="NCBI Taxonomy" id="48699"/>
    <lineage>
        <taxon>Eukaryota</taxon>
        <taxon>Metazoa</taxon>
        <taxon>Chordata</taxon>
        <taxon>Craniata</taxon>
        <taxon>Vertebrata</taxon>
        <taxon>Euteleostomi</taxon>
        <taxon>Actinopterygii</taxon>
        <taxon>Neopterygii</taxon>
        <taxon>Teleostei</taxon>
        <taxon>Neoteleostei</taxon>
        <taxon>Acanthomorphata</taxon>
        <taxon>Ovalentaria</taxon>
        <taxon>Atherinomorphae</taxon>
        <taxon>Cyprinodontiformes</taxon>
        <taxon>Poeciliidae</taxon>
        <taxon>Poeciliinae</taxon>
        <taxon>Poecilia</taxon>
    </lineage>
</organism>
<sequence length="53" mass="6239">MFLFWFIVVFLISGVFSQQQQKNTIESEERHIKIKHLTRMYGSITSAVFNCGK</sequence>
<feature type="chain" id="PRO_5017382635" evidence="1">
    <location>
        <begin position="18"/>
        <end position="53"/>
    </location>
</feature>
<evidence type="ECO:0000256" key="1">
    <source>
        <dbReference type="SAM" id="SignalP"/>
    </source>
</evidence>
<reference evidence="2" key="1">
    <citation type="submission" date="2025-08" db="UniProtKB">
        <authorList>
            <consortium name="Ensembl"/>
        </authorList>
    </citation>
    <scope>IDENTIFICATION</scope>
</reference>
<proteinExistence type="predicted"/>
<dbReference type="Ensembl" id="ENSPLAT00000025852.1">
    <property type="protein sequence ID" value="ENSPLAP00000016793.1"/>
    <property type="gene ID" value="ENSPLAG00000021047.1"/>
</dbReference>
<feature type="signal peptide" evidence="1">
    <location>
        <begin position="1"/>
        <end position="17"/>
    </location>
</feature>
<protein>
    <submittedName>
        <fullName evidence="2">Uncharacterized protein</fullName>
    </submittedName>
</protein>
<accession>A0A3B3UV89</accession>
<dbReference type="AlphaFoldDB" id="A0A3B3UV89"/>
<evidence type="ECO:0000313" key="3">
    <source>
        <dbReference type="Proteomes" id="UP000261500"/>
    </source>
</evidence>
<evidence type="ECO:0000313" key="2">
    <source>
        <dbReference type="Ensembl" id="ENSPLAP00000016793.1"/>
    </source>
</evidence>